<sequence length="388" mass="42901">MAAMNTLPVPEPVFVLRYNLKDITHDITAYATSITFTDKLSGESDELEVELEDSEQRWRDAWYPGMGDTLSLQLGFQGKPLTDCGGFSIDEIELSGPPDSVSIRGRSAPVTRAMRTKSNRGFENTTLAAIAGRIARKHKLKLEGQIEPLTLERITQYGESDLAFLKRLAQDYGYMVKVTPEKLIFSHLGKLRDAPVIRTITPQEVSRWTLRDTLHEVYKGVKNRHQNSQARTLVTYKADGTKDTRQEKRTQAQVQVPFRLPEESAGADTLNTYERASTPGESRAKGKAKLDSKNEYKHAGTLSLEGDLSLRAGGSVTLSGFGKSDGKWLIISARHSLARSSGLTTDIDIARGLKHKSGKGKKQARTLTVFHADGTTEQVKADKGVPTR</sequence>
<dbReference type="InterPro" id="IPR052726">
    <property type="entry name" value="Phage_Baseplate_Hub"/>
</dbReference>
<dbReference type="PANTHER" id="PTHR35862:SF1">
    <property type="entry name" value="FELS-2 PROPHAGE PROTEIN"/>
    <property type="match status" value="1"/>
</dbReference>
<reference evidence="2" key="1">
    <citation type="submission" date="2018-05" db="EMBL/GenBank/DDBJ databases">
        <authorList>
            <person name="Ashton P.M."/>
            <person name="Dallman T."/>
            <person name="Nair S."/>
            <person name="De Pinna E."/>
            <person name="Peters T."/>
            <person name="Grant K."/>
        </authorList>
    </citation>
    <scope>NUCLEOTIDE SEQUENCE [LARGE SCALE GENOMIC DNA]</scope>
    <source>
        <strain evidence="2">474878</strain>
    </source>
</reference>
<dbReference type="Gene3D" id="4.10.220.110">
    <property type="match status" value="1"/>
</dbReference>
<protein>
    <submittedName>
        <fullName evidence="2">Phage protein D</fullName>
    </submittedName>
</protein>
<dbReference type="PANTHER" id="PTHR35862">
    <property type="entry name" value="FELS-2 PROPHAGE PROTEIN"/>
    <property type="match status" value="1"/>
</dbReference>
<dbReference type="SUPFAM" id="SSF69279">
    <property type="entry name" value="Phage tail proteins"/>
    <property type="match status" value="1"/>
</dbReference>
<dbReference type="Gene3D" id="3.55.50.10">
    <property type="entry name" value="Baseplate protein-like domains"/>
    <property type="match status" value="1"/>
</dbReference>
<dbReference type="Gene3D" id="2.30.110.50">
    <property type="match status" value="1"/>
</dbReference>
<dbReference type="Proteomes" id="UP000839781">
    <property type="component" value="Unassembled WGS sequence"/>
</dbReference>
<feature type="region of interest" description="Disordered" evidence="1">
    <location>
        <begin position="265"/>
        <end position="292"/>
    </location>
</feature>
<evidence type="ECO:0000256" key="1">
    <source>
        <dbReference type="SAM" id="MobiDB-lite"/>
    </source>
</evidence>
<feature type="compositionally biased region" description="Basic and acidic residues" evidence="1">
    <location>
        <begin position="282"/>
        <end position="292"/>
    </location>
</feature>
<evidence type="ECO:0000313" key="2">
    <source>
        <dbReference type="EMBL" id="ECJ4377331.1"/>
    </source>
</evidence>
<accession>A0A5Y3W0Q9</accession>
<gene>
    <name evidence="2" type="ORF">DLB95_08545</name>
</gene>
<dbReference type="EMBL" id="AAIYJF010000005">
    <property type="protein sequence ID" value="ECJ4377331.1"/>
    <property type="molecule type" value="Genomic_DNA"/>
</dbReference>
<proteinExistence type="predicted"/>
<dbReference type="AlphaFoldDB" id="A0A5Y3W0Q9"/>
<comment type="caution">
    <text evidence="2">The sequence shown here is derived from an EMBL/GenBank/DDBJ whole genome shotgun (WGS) entry which is preliminary data.</text>
</comment>
<dbReference type="Pfam" id="PF05954">
    <property type="entry name" value="Phage_GPD"/>
    <property type="match status" value="1"/>
</dbReference>
<organism evidence="2">
    <name type="scientific">Salmonella diarizonae</name>
    <dbReference type="NCBI Taxonomy" id="59204"/>
    <lineage>
        <taxon>Bacteria</taxon>
        <taxon>Pseudomonadati</taxon>
        <taxon>Pseudomonadota</taxon>
        <taxon>Gammaproteobacteria</taxon>
        <taxon>Enterobacterales</taxon>
        <taxon>Enterobacteriaceae</taxon>
        <taxon>Salmonella</taxon>
    </lineage>
</organism>
<name>A0A5Y3W0Q9_SALDZ</name>